<dbReference type="PANTHER" id="PTHR37299:SF4">
    <property type="entry name" value="TRANSCRIPTIONAL REGULATOR"/>
    <property type="match status" value="1"/>
</dbReference>
<dbReference type="Pfam" id="PF04397">
    <property type="entry name" value="LytTR"/>
    <property type="match status" value="1"/>
</dbReference>
<dbReference type="RefSeq" id="WP_076544627.1">
    <property type="nucleotide sequence ID" value="NZ_FTNC01000008.1"/>
</dbReference>
<dbReference type="SMART" id="SM00850">
    <property type="entry name" value="LytTR"/>
    <property type="match status" value="1"/>
</dbReference>
<dbReference type="Gene3D" id="2.20.25.10">
    <property type="match status" value="1"/>
</dbReference>
<name>A0A1N6VGM6_9FIRM</name>
<evidence type="ECO:0000313" key="3">
    <source>
        <dbReference type="Proteomes" id="UP000185669"/>
    </source>
</evidence>
<dbReference type="InterPro" id="IPR046947">
    <property type="entry name" value="LytR-like"/>
</dbReference>
<feature type="domain" description="HTH LytTR-type" evidence="1">
    <location>
        <begin position="81"/>
        <end position="185"/>
    </location>
</feature>
<organism evidence="2 3">
    <name type="scientific">Halanaerobium kushneri</name>
    <dbReference type="NCBI Taxonomy" id="56779"/>
    <lineage>
        <taxon>Bacteria</taxon>
        <taxon>Bacillati</taxon>
        <taxon>Bacillota</taxon>
        <taxon>Clostridia</taxon>
        <taxon>Halanaerobiales</taxon>
        <taxon>Halanaerobiaceae</taxon>
        <taxon>Halanaerobium</taxon>
    </lineage>
</organism>
<dbReference type="Gene3D" id="2.40.50.40">
    <property type="match status" value="1"/>
</dbReference>
<evidence type="ECO:0000313" key="2">
    <source>
        <dbReference type="EMBL" id="SIQ77033.1"/>
    </source>
</evidence>
<evidence type="ECO:0000259" key="1">
    <source>
        <dbReference type="PROSITE" id="PS50930"/>
    </source>
</evidence>
<reference evidence="3" key="1">
    <citation type="submission" date="2017-01" db="EMBL/GenBank/DDBJ databases">
        <authorList>
            <person name="Varghese N."/>
            <person name="Submissions S."/>
        </authorList>
    </citation>
    <scope>NUCLEOTIDE SEQUENCE [LARGE SCALE GENOMIC DNA]</scope>
    <source>
        <strain evidence="3">ATCC 700103</strain>
    </source>
</reference>
<dbReference type="STRING" id="56779.SAMN05421834_1087"/>
<dbReference type="GO" id="GO:0000156">
    <property type="term" value="F:phosphorelay response regulator activity"/>
    <property type="evidence" value="ECO:0007669"/>
    <property type="project" value="InterPro"/>
</dbReference>
<proteinExistence type="predicted"/>
<keyword evidence="3" id="KW-1185">Reference proteome</keyword>
<dbReference type="GO" id="GO:0003677">
    <property type="term" value="F:DNA binding"/>
    <property type="evidence" value="ECO:0007669"/>
    <property type="project" value="InterPro"/>
</dbReference>
<sequence>MKLKLICSNSYQLLLKEFLEARNFQISEQAELALVENGQKIPEDVISLVFNPQQIDQLISFLENQLGNGAEQKEKNLQDHLIGQLDENYEIINYQDIILFEAQNSIIYARTKAKKYRLKEKLYQLEDELAAEGFIRINKSEIVNIIHIKEIVPWFNGRLLLKLDIKKEIEVSRSYAGDFKKYLGL</sequence>
<accession>A0A1N6VGM6</accession>
<dbReference type="InterPro" id="IPR007492">
    <property type="entry name" value="LytTR_DNA-bd_dom"/>
</dbReference>
<protein>
    <submittedName>
        <fullName evidence="2">Transcriptional regulator, LytTR family</fullName>
    </submittedName>
</protein>
<dbReference type="EMBL" id="FTNC01000008">
    <property type="protein sequence ID" value="SIQ77033.1"/>
    <property type="molecule type" value="Genomic_DNA"/>
</dbReference>
<dbReference type="Proteomes" id="UP000185669">
    <property type="component" value="Unassembled WGS sequence"/>
</dbReference>
<dbReference type="AlphaFoldDB" id="A0A1N6VGM6"/>
<gene>
    <name evidence="2" type="ORF">SAMN05421834_1087</name>
</gene>
<dbReference type="PROSITE" id="PS50930">
    <property type="entry name" value="HTH_LYTTR"/>
    <property type="match status" value="1"/>
</dbReference>
<dbReference type="OrthoDB" id="9808614at2"/>
<dbReference type="PANTHER" id="PTHR37299">
    <property type="entry name" value="TRANSCRIPTIONAL REGULATOR-RELATED"/>
    <property type="match status" value="1"/>
</dbReference>